<reference evidence="2" key="1">
    <citation type="submission" date="2022-11" db="UniProtKB">
        <authorList>
            <consortium name="WormBaseParasite"/>
        </authorList>
    </citation>
    <scope>IDENTIFICATION</scope>
</reference>
<dbReference type="Proteomes" id="UP000887579">
    <property type="component" value="Unplaced"/>
</dbReference>
<dbReference type="WBParaSite" id="ES5_v2.g18241.t1">
    <property type="protein sequence ID" value="ES5_v2.g18241.t1"/>
    <property type="gene ID" value="ES5_v2.g18241"/>
</dbReference>
<organism evidence="1 2">
    <name type="scientific">Panagrolaimus sp. ES5</name>
    <dbReference type="NCBI Taxonomy" id="591445"/>
    <lineage>
        <taxon>Eukaryota</taxon>
        <taxon>Metazoa</taxon>
        <taxon>Ecdysozoa</taxon>
        <taxon>Nematoda</taxon>
        <taxon>Chromadorea</taxon>
        <taxon>Rhabditida</taxon>
        <taxon>Tylenchina</taxon>
        <taxon>Panagrolaimomorpha</taxon>
        <taxon>Panagrolaimoidea</taxon>
        <taxon>Panagrolaimidae</taxon>
        <taxon>Panagrolaimus</taxon>
    </lineage>
</organism>
<proteinExistence type="predicted"/>
<protein>
    <submittedName>
        <fullName evidence="2">Uncharacterized protein</fullName>
    </submittedName>
</protein>
<accession>A0AC34FLW2</accession>
<sequence>MGDRIGDWHSNFENFLHFLLATDMEAMDSFQIRQIHANTPHLYVPLESHYELMIEVLLKMKSLQNRAVYNDTLAFFQTVFEGVDYNVFLIQWWEELSRRSIAVSSISYSRGQTVFTYSECNCDFNSEKVIDKKVKELAWALLIDTDASIKFIMGTVILQRKYFILNCIILRKFACLGDHLVLADESMTPLIMVYFRQILHLPDVQNDRVKYEMTLSLLVSISWHQTGSAHTSSIRPNDVLQEIVFNLIKRDENFVFWVTALSDLFFPRHNFSSAISFTQYSLGYHNSSNFFAALLQIYDRGNPQPINQQLKKIIYNFKTRISSSNAQVQMNMFDERIISDWLFSFHAFEILSDVNFRNTIPRAVFHILPLNRRDSFIPLPDTEATLEQALIGVFELYFVHGLQVGEDFYKNIWTSYSKPTNFIESVAEAAIHAWSNLKDSCDIHGDKNFSKMVEKICSFADKSFLHSMSSLMEMDSTVLFEFQHVFVIGRVARKLFEGESNGQEMIDFAEINPFTRGVFNTFAEIVTQKYNQIRDRHFDEFPPWRRDYVSLPEDKQMAYAHALEMIRKEAFVITSKTRGEPSELVDLLVFLEKKQKVLGINFGKVDSILFQIFPRGDDDDQ</sequence>
<evidence type="ECO:0000313" key="1">
    <source>
        <dbReference type="Proteomes" id="UP000887579"/>
    </source>
</evidence>
<name>A0AC34FLW2_9BILA</name>
<evidence type="ECO:0000313" key="2">
    <source>
        <dbReference type="WBParaSite" id="ES5_v2.g18241.t1"/>
    </source>
</evidence>